<feature type="domain" description="FYVE-type" evidence="6">
    <location>
        <begin position="171"/>
        <end position="226"/>
    </location>
</feature>
<reference evidence="7" key="1">
    <citation type="journal article" date="2021" name="Mol. Plant Microbe Interact.">
        <title>Complete Genome Sequence of the Plant-Pathogenic Fungus Colletotrichum lupini.</title>
        <authorList>
            <person name="Baroncelli R."/>
            <person name="Pensec F."/>
            <person name="Da Lio D."/>
            <person name="Boufleur T."/>
            <person name="Vicente I."/>
            <person name="Sarrocco S."/>
            <person name="Picot A."/>
            <person name="Baraldi E."/>
            <person name="Sukno S."/>
            <person name="Thon M."/>
            <person name="Le Floch G."/>
        </authorList>
    </citation>
    <scope>NUCLEOTIDE SEQUENCE</scope>
    <source>
        <strain evidence="7">IMI 504893</strain>
    </source>
</reference>
<keyword evidence="3" id="KW-0862">Zinc</keyword>
<evidence type="ECO:0000256" key="5">
    <source>
        <dbReference type="SAM" id="MobiDB-lite"/>
    </source>
</evidence>
<dbReference type="Pfam" id="PF01363">
    <property type="entry name" value="FYVE"/>
    <property type="match status" value="1"/>
</dbReference>
<dbReference type="InterPro" id="IPR017455">
    <property type="entry name" value="Znf_FYVE-rel"/>
</dbReference>
<feature type="compositionally biased region" description="Basic and acidic residues" evidence="5">
    <location>
        <begin position="291"/>
        <end position="300"/>
    </location>
</feature>
<dbReference type="PROSITE" id="PS50178">
    <property type="entry name" value="ZF_FYVE"/>
    <property type="match status" value="1"/>
</dbReference>
<dbReference type="InterPro" id="IPR011011">
    <property type="entry name" value="Znf_FYVE_PHD"/>
</dbReference>
<dbReference type="GO" id="GO:0008270">
    <property type="term" value="F:zinc ion binding"/>
    <property type="evidence" value="ECO:0007669"/>
    <property type="project" value="UniProtKB-KW"/>
</dbReference>
<dbReference type="PANTHER" id="PTHR23164">
    <property type="entry name" value="EARLY ENDOSOME ANTIGEN 1"/>
    <property type="match status" value="1"/>
</dbReference>
<feature type="region of interest" description="Disordered" evidence="5">
    <location>
        <begin position="1"/>
        <end position="65"/>
    </location>
</feature>
<evidence type="ECO:0000256" key="3">
    <source>
        <dbReference type="ARBA" id="ARBA00022833"/>
    </source>
</evidence>
<evidence type="ECO:0000313" key="7">
    <source>
        <dbReference type="EMBL" id="UQC77893.1"/>
    </source>
</evidence>
<feature type="compositionally biased region" description="Low complexity" evidence="5">
    <location>
        <begin position="231"/>
        <end position="258"/>
    </location>
</feature>
<evidence type="ECO:0000259" key="6">
    <source>
        <dbReference type="PROSITE" id="PS50178"/>
    </source>
</evidence>
<name>A0A9Q8SIP8_9PEZI</name>
<proteinExistence type="predicted"/>
<feature type="region of interest" description="Disordered" evidence="5">
    <location>
        <begin position="231"/>
        <end position="312"/>
    </location>
</feature>
<keyword evidence="1" id="KW-0479">Metal-binding</keyword>
<dbReference type="SMART" id="SM00064">
    <property type="entry name" value="FYVE"/>
    <property type="match status" value="1"/>
</dbReference>
<keyword evidence="2 4" id="KW-0863">Zinc-finger</keyword>
<dbReference type="CDD" id="cd15760">
    <property type="entry name" value="FYVE_scVPS27p_like"/>
    <property type="match status" value="1"/>
</dbReference>
<dbReference type="Proteomes" id="UP000830671">
    <property type="component" value="Chromosome 2"/>
</dbReference>
<gene>
    <name evidence="7" type="ORF">CLUP02_03365</name>
</gene>
<evidence type="ECO:0000313" key="8">
    <source>
        <dbReference type="Proteomes" id="UP000830671"/>
    </source>
</evidence>
<sequence>MATDLIMPTLAEQRGPSFYPQDRPHFTHTRSHSFQTVPQPQPFRNRTSPLSTPHEGSPTSPKSCLTESVRPVYVPAVLRPNQHHSKKPRAPKVEDLDGEDLLCLRRANSSFISLPGFSVLGAKLSRRSTGDSGKVIDLELDPELFPDVAGEPTRKHWKPDSESIMCDDPTCKRKFNALNRRHHCRRCGNIFCGTHSGEAIPLDEDCNYNPRGVLARACFHCFTEFKVWKSRNGSRSGSDQSSDSSGTPSSPIVASPVAPMMPGMLPPTKGPETTKKAQGLTHTTVAILTSRPDDTRHGESPTHPFDSHTNTH</sequence>
<keyword evidence="8" id="KW-1185">Reference proteome</keyword>
<dbReference type="EMBL" id="CP019474">
    <property type="protein sequence ID" value="UQC77893.1"/>
    <property type="molecule type" value="Genomic_DNA"/>
</dbReference>
<evidence type="ECO:0000256" key="2">
    <source>
        <dbReference type="ARBA" id="ARBA00022771"/>
    </source>
</evidence>
<dbReference type="InterPro" id="IPR000306">
    <property type="entry name" value="Znf_FYVE"/>
</dbReference>
<evidence type="ECO:0000256" key="1">
    <source>
        <dbReference type="ARBA" id="ARBA00022723"/>
    </source>
</evidence>
<evidence type="ECO:0000256" key="4">
    <source>
        <dbReference type="PROSITE-ProRule" id="PRU00091"/>
    </source>
</evidence>
<dbReference type="SUPFAM" id="SSF57903">
    <property type="entry name" value="FYVE/PHD zinc finger"/>
    <property type="match status" value="1"/>
</dbReference>
<dbReference type="Gene3D" id="3.30.40.10">
    <property type="entry name" value="Zinc/RING finger domain, C3HC4 (zinc finger)"/>
    <property type="match status" value="1"/>
</dbReference>
<dbReference type="GeneID" id="73337398"/>
<dbReference type="KEGG" id="clup:CLUP02_03365"/>
<dbReference type="PANTHER" id="PTHR23164:SF30">
    <property type="entry name" value="EARLY ENDOSOME ANTIGEN 1"/>
    <property type="match status" value="1"/>
</dbReference>
<dbReference type="InterPro" id="IPR013083">
    <property type="entry name" value="Znf_RING/FYVE/PHD"/>
</dbReference>
<dbReference type="AlphaFoldDB" id="A0A9Q8SIP8"/>
<organism evidence="7 8">
    <name type="scientific">Colletotrichum lupini</name>
    <dbReference type="NCBI Taxonomy" id="145971"/>
    <lineage>
        <taxon>Eukaryota</taxon>
        <taxon>Fungi</taxon>
        <taxon>Dikarya</taxon>
        <taxon>Ascomycota</taxon>
        <taxon>Pezizomycotina</taxon>
        <taxon>Sordariomycetes</taxon>
        <taxon>Hypocreomycetidae</taxon>
        <taxon>Glomerellales</taxon>
        <taxon>Glomerellaceae</taxon>
        <taxon>Colletotrichum</taxon>
        <taxon>Colletotrichum acutatum species complex</taxon>
    </lineage>
</organism>
<protein>
    <submittedName>
        <fullName evidence="7">FYVE zinc finger</fullName>
    </submittedName>
</protein>
<accession>A0A9Q8SIP8</accession>
<feature type="compositionally biased region" description="Polar residues" evidence="5">
    <location>
        <begin position="32"/>
        <end position="51"/>
    </location>
</feature>
<dbReference type="RefSeq" id="XP_049139531.1">
    <property type="nucleotide sequence ID" value="XM_049282388.1"/>
</dbReference>